<evidence type="ECO:0000256" key="1">
    <source>
        <dbReference type="SAM" id="MobiDB-lite"/>
    </source>
</evidence>
<feature type="region of interest" description="Disordered" evidence="1">
    <location>
        <begin position="1"/>
        <end position="43"/>
    </location>
</feature>
<accession>A0A7Z2GHR7</accession>
<dbReference type="KEGG" id="pacs:FAZ98_07790"/>
<dbReference type="InterPro" id="IPR021225">
    <property type="entry name" value="Tlde1_dom"/>
</dbReference>
<dbReference type="Pfam" id="PF10908">
    <property type="entry name" value="Tlde1_dom"/>
    <property type="match status" value="1"/>
</dbReference>
<dbReference type="EMBL" id="CP046913">
    <property type="protein sequence ID" value="QGZ61645.1"/>
    <property type="molecule type" value="Genomic_DNA"/>
</dbReference>
<dbReference type="AlphaFoldDB" id="A0A7Z2GHR7"/>
<feature type="domain" description="Tlde1" evidence="2">
    <location>
        <begin position="22"/>
        <end position="107"/>
    </location>
</feature>
<dbReference type="OrthoDB" id="7569468at2"/>
<name>A0A7Z2GHR7_9BURK</name>
<sequence>MPWSYNQRTGQLSRDGALYGRGYSGHGTGRDNPAMERTPNTGPIPVGTYTIGAPFTHPHSGSNTMRLTPAEGTNTHGRNGLMIHGDSIARPGTASQGCVILNRHLRDQIWSSGDHTLEVTR</sequence>
<organism evidence="3 4">
    <name type="scientific">Paraburkholderia acidisoli</name>
    <dbReference type="NCBI Taxonomy" id="2571748"/>
    <lineage>
        <taxon>Bacteria</taxon>
        <taxon>Pseudomonadati</taxon>
        <taxon>Pseudomonadota</taxon>
        <taxon>Betaproteobacteria</taxon>
        <taxon>Burkholderiales</taxon>
        <taxon>Burkholderiaceae</taxon>
        <taxon>Paraburkholderia</taxon>
    </lineage>
</organism>
<keyword evidence="4" id="KW-1185">Reference proteome</keyword>
<evidence type="ECO:0000259" key="2">
    <source>
        <dbReference type="Pfam" id="PF10908"/>
    </source>
</evidence>
<reference evidence="3 4" key="1">
    <citation type="submission" date="2019-12" db="EMBL/GenBank/DDBJ databases">
        <title>Paraburkholderia acidiphila 7Q-K02 sp. nov and Paraburkholderia acidisoli DHF22 sp. nov., two strains isolated from forest soil.</title>
        <authorList>
            <person name="Gao Z."/>
            <person name="Qiu L."/>
        </authorList>
    </citation>
    <scope>NUCLEOTIDE SEQUENCE [LARGE SCALE GENOMIC DNA]</scope>
    <source>
        <strain evidence="3 4">DHF22</strain>
    </source>
</reference>
<evidence type="ECO:0000313" key="3">
    <source>
        <dbReference type="EMBL" id="QGZ61645.1"/>
    </source>
</evidence>
<proteinExistence type="predicted"/>
<feature type="compositionally biased region" description="Polar residues" evidence="1">
    <location>
        <begin position="1"/>
        <end position="12"/>
    </location>
</feature>
<gene>
    <name evidence="3" type="ORF">FAZ98_07790</name>
</gene>
<dbReference type="Proteomes" id="UP000433577">
    <property type="component" value="Chromosome 1"/>
</dbReference>
<protein>
    <submittedName>
        <fullName evidence="3">DUF2778 domain-containing protein</fullName>
    </submittedName>
</protein>
<dbReference type="RefSeq" id="WP_158950360.1">
    <property type="nucleotide sequence ID" value="NZ_CP046913.1"/>
</dbReference>
<evidence type="ECO:0000313" key="4">
    <source>
        <dbReference type="Proteomes" id="UP000433577"/>
    </source>
</evidence>